<evidence type="ECO:0000313" key="5">
    <source>
        <dbReference type="Proteomes" id="UP000750711"/>
    </source>
</evidence>
<evidence type="ECO:0000259" key="3">
    <source>
        <dbReference type="Pfam" id="PF25886"/>
    </source>
</evidence>
<feature type="domain" description="Mechanosensitive ion channel protein Msy1/2-like transmembrane" evidence="3">
    <location>
        <begin position="74"/>
        <end position="219"/>
    </location>
</feature>
<dbReference type="SUPFAM" id="SSF50182">
    <property type="entry name" value="Sm-like ribonucleoproteins"/>
    <property type="match status" value="1"/>
</dbReference>
<evidence type="ECO:0000256" key="2">
    <source>
        <dbReference type="SAM" id="Phobius"/>
    </source>
</evidence>
<proteinExistence type="predicted"/>
<evidence type="ECO:0000256" key="1">
    <source>
        <dbReference type="SAM" id="MobiDB-lite"/>
    </source>
</evidence>
<gene>
    <name evidence="4" type="ORF">GP486_003853</name>
</gene>
<reference evidence="4" key="1">
    <citation type="submission" date="2021-03" db="EMBL/GenBank/DDBJ databases">
        <title>Comparative genomics and phylogenomic investigation of the class Geoglossomycetes provide insights into ecological specialization and systematics.</title>
        <authorList>
            <person name="Melie T."/>
            <person name="Pirro S."/>
            <person name="Miller A.N."/>
            <person name="Quandt A."/>
        </authorList>
    </citation>
    <scope>NUCLEOTIDE SEQUENCE</scope>
    <source>
        <strain evidence="4">CAQ_001_2017</strain>
    </source>
</reference>
<dbReference type="Proteomes" id="UP000750711">
    <property type="component" value="Unassembled WGS sequence"/>
</dbReference>
<dbReference type="InterPro" id="IPR010920">
    <property type="entry name" value="LSM_dom_sf"/>
</dbReference>
<organism evidence="4 5">
    <name type="scientific">Trichoglossum hirsutum</name>
    <dbReference type="NCBI Taxonomy" id="265104"/>
    <lineage>
        <taxon>Eukaryota</taxon>
        <taxon>Fungi</taxon>
        <taxon>Dikarya</taxon>
        <taxon>Ascomycota</taxon>
        <taxon>Pezizomycotina</taxon>
        <taxon>Geoglossomycetes</taxon>
        <taxon>Geoglossales</taxon>
        <taxon>Geoglossaceae</taxon>
        <taxon>Trichoglossum</taxon>
    </lineage>
</organism>
<feature type="region of interest" description="Disordered" evidence="1">
    <location>
        <begin position="1"/>
        <end position="24"/>
    </location>
</feature>
<dbReference type="PANTHER" id="PTHR31323:SF1">
    <property type="entry name" value="MECHANOSENSITIVE ION CHANNEL PROTEIN"/>
    <property type="match status" value="1"/>
</dbReference>
<protein>
    <recommendedName>
        <fullName evidence="3">Mechanosensitive ion channel protein Msy1/2-like transmembrane domain-containing protein</fullName>
    </recommendedName>
</protein>
<feature type="transmembrane region" description="Helical" evidence="2">
    <location>
        <begin position="156"/>
        <end position="177"/>
    </location>
</feature>
<dbReference type="AlphaFoldDB" id="A0A9P8LCB2"/>
<sequence>MSGTNGRINYAQGRSAGDEQDRGGYTAASPYDVELGIGFGGVSDDRHGRLTNRSTRLTNTSDDREHPIKKVKRLRVWVWWAAGAALLAIPLTLFATKFSSSRIGGIRLLGLLIWLEVIWFSLWSLYLFTWVISTLWHYLCQKEHMDMSLYGRFFHGIRRSLMVFLLAIVAWASMQPLSCRFNHGKCTGKWIDRFQKMLLSLLIVATILLIKSVLVEIVITRSAVNLFVAKTSTLERALHALRILQEVIRDRSGEPPQLGSRSRGRNRPPLYQLPTNFLEWLLVKTLLPAEDDRTRDEIEELFWKGVESSSTLDSAKSGLLDIEELTTYGEAKFRNVQPLPLTAAEIFCIFAVKDRERKTINIEEWEMVNVGALKASKHIKNGIKGIRNAVSSVDRSLSGAVLVGSLILVYAKKTALFYPDKFSTFWTLAWTTFTGLSFALSGTATEIFLSCAFVFAKQPYGVGDHVTIDGKELIVDEIHLTHTTFRGITNGAADQISHAQLSTGWITNHYRSRDLKGLKLTTTTQFYISPAVGFERIQRIADTVRQGLCELIAKDPPCSYYFSDVQLKILPTASEGVHNVQLVMPYRYVVRRTPRLPAEPPSANVSQIIPLDPVDKGRTHCRGLVMDRLYELMQAETSAALKESRNPAPAPIPGTPSTAVQPGTPQSSVYAS</sequence>
<feature type="transmembrane region" description="Helical" evidence="2">
    <location>
        <begin position="108"/>
        <end position="136"/>
    </location>
</feature>
<keyword evidence="2" id="KW-0472">Membrane</keyword>
<evidence type="ECO:0000313" key="4">
    <source>
        <dbReference type="EMBL" id="KAH0559630.1"/>
    </source>
</evidence>
<dbReference type="GO" id="GO:0006874">
    <property type="term" value="P:intracellular calcium ion homeostasis"/>
    <property type="evidence" value="ECO:0007669"/>
    <property type="project" value="TreeGrafter"/>
</dbReference>
<feature type="transmembrane region" description="Helical" evidence="2">
    <location>
        <begin position="198"/>
        <end position="219"/>
    </location>
</feature>
<feature type="region of interest" description="Disordered" evidence="1">
    <location>
        <begin position="640"/>
        <end position="672"/>
    </location>
</feature>
<dbReference type="Pfam" id="PF25886">
    <property type="entry name" value="Msy1"/>
    <property type="match status" value="1"/>
</dbReference>
<comment type="caution">
    <text evidence="4">The sequence shown here is derived from an EMBL/GenBank/DDBJ whole genome shotgun (WGS) entry which is preliminary data.</text>
</comment>
<dbReference type="GO" id="GO:0005262">
    <property type="term" value="F:calcium channel activity"/>
    <property type="evidence" value="ECO:0007669"/>
    <property type="project" value="TreeGrafter"/>
</dbReference>
<dbReference type="InterPro" id="IPR058650">
    <property type="entry name" value="Msy1/2-like"/>
</dbReference>
<dbReference type="PANTHER" id="PTHR31323">
    <property type="entry name" value="MECHANOSENSITIVE ION CHANNEL PROTEIN MSY2"/>
    <property type="match status" value="1"/>
</dbReference>
<name>A0A9P8LCB2_9PEZI</name>
<keyword evidence="2" id="KW-1133">Transmembrane helix</keyword>
<keyword evidence="2" id="KW-0812">Transmembrane</keyword>
<dbReference type="EMBL" id="JAGHQM010000553">
    <property type="protein sequence ID" value="KAH0559630.1"/>
    <property type="molecule type" value="Genomic_DNA"/>
</dbReference>
<feature type="compositionally biased region" description="Polar residues" evidence="1">
    <location>
        <begin position="655"/>
        <end position="672"/>
    </location>
</feature>
<accession>A0A9P8LCB2</accession>
<keyword evidence="5" id="KW-1185">Reference proteome</keyword>
<feature type="transmembrane region" description="Helical" evidence="2">
    <location>
        <begin position="77"/>
        <end position="96"/>
    </location>
</feature>